<gene>
    <name evidence="1" type="ORF">Air01nite_77370</name>
</gene>
<evidence type="ECO:0000313" key="1">
    <source>
        <dbReference type="EMBL" id="GIF61642.1"/>
    </source>
</evidence>
<proteinExistence type="predicted"/>
<name>A0ABQ4CFT5_9ACTN</name>
<evidence type="ECO:0008006" key="3">
    <source>
        <dbReference type="Google" id="ProtNLM"/>
    </source>
</evidence>
<dbReference type="Proteomes" id="UP000624325">
    <property type="component" value="Unassembled WGS sequence"/>
</dbReference>
<reference evidence="1 2" key="1">
    <citation type="submission" date="2021-01" db="EMBL/GenBank/DDBJ databases">
        <title>Whole genome shotgun sequence of Asanoa iriomotensis NBRC 100142.</title>
        <authorList>
            <person name="Komaki H."/>
            <person name="Tamura T."/>
        </authorList>
    </citation>
    <scope>NUCLEOTIDE SEQUENCE [LARGE SCALE GENOMIC DNA]</scope>
    <source>
        <strain evidence="1 2">NBRC 100142</strain>
    </source>
</reference>
<protein>
    <recommendedName>
        <fullName evidence="3">Apea-like HEPN domain-containing protein</fullName>
    </recommendedName>
</protein>
<keyword evidence="2" id="KW-1185">Reference proteome</keyword>
<accession>A0ABQ4CFT5</accession>
<sequence length="644" mass="70308">MFPSGPSFRFPPRAVDELHDAVGWWTRADDEPWGGVGVMVLPVALAEARDWITGPFDRKRQLSWKSATDDLRRAVDSCGVHLRSELGQDLATVDDQARQLVTILSRPGAVDSAVNGWKSAPPAPAATFERLLARLVEPVVAAAAWRDLVDACQGNGASADNLGARRDLFRSLLSGAGFSPRTIGRALAGVLHDSSASATEVRVLLGDLDRDSISTWPRRDEAAGLDETARLALCERVLTTPPRDAHHTVWLVFGQAHMSRSNLNVGPVTFYIGPMVQAMVGQDGPGKEWVPAELRRADGWLRPEDIPTDDYLVFARVDLGQGRLADPVGDATSLARAIVSIAQFDTGTGNWVPWNGYLHTMDDRVTGSMAFHAPAPQMRIVASHDRTGDVLEDLSASLAPHLSPVPAAMREAIDVLRWWQEAGDQSNLPRVVLDVRVVEWVASLVGGGKWYKFLGQTWKQQWIRGRIRKHLFNTCAEAVRRPNAVEPEHRAKLESIHAKIQIYERSGSYTLRVDEALTALPSLRAIHPFHARIGRQLDTLSARLATPAAVEVWCGELEKDWTSQLNRLQRLRNALAHGGPASEASVETVAVFGRELARAALSVTLTSLVDGRGAVLAHEEIRANADAWRAGVPAAPDIATALFS</sequence>
<comment type="caution">
    <text evidence="1">The sequence shown here is derived from an EMBL/GenBank/DDBJ whole genome shotgun (WGS) entry which is preliminary data.</text>
</comment>
<dbReference type="EMBL" id="BONC01000118">
    <property type="protein sequence ID" value="GIF61642.1"/>
    <property type="molecule type" value="Genomic_DNA"/>
</dbReference>
<dbReference type="RefSeq" id="WP_203708460.1">
    <property type="nucleotide sequence ID" value="NZ_BAAALU010000016.1"/>
</dbReference>
<organism evidence="1 2">
    <name type="scientific">Asanoa iriomotensis</name>
    <dbReference type="NCBI Taxonomy" id="234613"/>
    <lineage>
        <taxon>Bacteria</taxon>
        <taxon>Bacillati</taxon>
        <taxon>Actinomycetota</taxon>
        <taxon>Actinomycetes</taxon>
        <taxon>Micromonosporales</taxon>
        <taxon>Micromonosporaceae</taxon>
        <taxon>Asanoa</taxon>
    </lineage>
</organism>
<evidence type="ECO:0000313" key="2">
    <source>
        <dbReference type="Proteomes" id="UP000624325"/>
    </source>
</evidence>